<keyword evidence="8 10" id="KW-0460">Magnesium</keyword>
<comment type="function">
    <text evidence="2 10 12">Catalyzes the transfer of a dimethylallyl group onto the adenine at position 37 in tRNAs that read codons beginning with uridine, leading to the formation of N6-(dimethylallyl)adenosine (i(6)A).</text>
</comment>
<comment type="subunit">
    <text evidence="10">Monomer.</text>
</comment>
<protein>
    <recommendedName>
        <fullName evidence="10">tRNA dimethylallyltransferase</fullName>
        <ecNumber evidence="10">2.5.1.75</ecNumber>
    </recommendedName>
    <alternativeName>
        <fullName evidence="10">Dimethylallyl diphosphate:tRNA dimethylallyltransferase</fullName>
        <shortName evidence="10">DMAPP:tRNA dimethylallyltransferase</shortName>
        <shortName evidence="10">DMATase</shortName>
    </alternativeName>
    <alternativeName>
        <fullName evidence="10">Isopentenyl-diphosphate:tRNA isopentenyltransferase</fullName>
        <shortName evidence="10">IPP transferase</shortName>
        <shortName evidence="10">IPPT</shortName>
        <shortName evidence="10">IPTase</shortName>
    </alternativeName>
</protein>
<dbReference type="Gene3D" id="1.10.20.140">
    <property type="match status" value="1"/>
</dbReference>
<dbReference type="GO" id="GO:0005524">
    <property type="term" value="F:ATP binding"/>
    <property type="evidence" value="ECO:0007669"/>
    <property type="project" value="UniProtKB-UniRule"/>
</dbReference>
<dbReference type="HAMAP" id="MF_00185">
    <property type="entry name" value="IPP_trans"/>
    <property type="match status" value="1"/>
</dbReference>
<dbReference type="AlphaFoldDB" id="A0A4Q7PA15"/>
<reference evidence="14 15" key="1">
    <citation type="submission" date="2019-02" db="EMBL/GenBank/DDBJ databases">
        <title>Genomic Encyclopedia of Archaeal and Bacterial Type Strains, Phase II (KMG-II): from individual species to whole genera.</title>
        <authorList>
            <person name="Goeker M."/>
        </authorList>
    </citation>
    <scope>NUCLEOTIDE SEQUENCE [LARGE SCALE GENOMIC DNA]</scope>
    <source>
        <strain evidence="14 15">DSM 21411</strain>
    </source>
</reference>
<dbReference type="PANTHER" id="PTHR11088:SF60">
    <property type="entry name" value="TRNA DIMETHYLALLYLTRANSFERASE"/>
    <property type="match status" value="1"/>
</dbReference>
<comment type="caution">
    <text evidence="14">The sequence shown here is derived from an EMBL/GenBank/DDBJ whole genome shotgun (WGS) entry which is preliminary data.</text>
</comment>
<gene>
    <name evidence="10" type="primary">miaA</name>
    <name evidence="14" type="ORF">BC751_2631</name>
</gene>
<dbReference type="Pfam" id="PF01715">
    <property type="entry name" value="IPPT"/>
    <property type="match status" value="1"/>
</dbReference>
<evidence type="ECO:0000256" key="5">
    <source>
        <dbReference type="ARBA" id="ARBA00022694"/>
    </source>
</evidence>
<evidence type="ECO:0000256" key="11">
    <source>
        <dbReference type="RuleBase" id="RU003783"/>
    </source>
</evidence>
<keyword evidence="15" id="KW-1185">Reference proteome</keyword>
<evidence type="ECO:0000256" key="2">
    <source>
        <dbReference type="ARBA" id="ARBA00003213"/>
    </source>
</evidence>
<evidence type="ECO:0000256" key="13">
    <source>
        <dbReference type="RuleBase" id="RU003785"/>
    </source>
</evidence>
<accession>A0A4Q7PA15</accession>
<dbReference type="InterPro" id="IPR027417">
    <property type="entry name" value="P-loop_NTPase"/>
</dbReference>
<organism evidence="14 15">
    <name type="scientific">Cecembia calidifontis</name>
    <dbReference type="NCBI Taxonomy" id="1187080"/>
    <lineage>
        <taxon>Bacteria</taxon>
        <taxon>Pseudomonadati</taxon>
        <taxon>Bacteroidota</taxon>
        <taxon>Cytophagia</taxon>
        <taxon>Cytophagales</taxon>
        <taxon>Cyclobacteriaceae</taxon>
        <taxon>Cecembia</taxon>
    </lineage>
</organism>
<dbReference type="GO" id="GO:0052381">
    <property type="term" value="F:tRNA dimethylallyltransferase activity"/>
    <property type="evidence" value="ECO:0007669"/>
    <property type="project" value="UniProtKB-UniRule"/>
</dbReference>
<keyword evidence="6 10" id="KW-0547">Nucleotide-binding</keyword>
<feature type="binding site" evidence="10">
    <location>
        <begin position="15"/>
        <end position="20"/>
    </location>
    <ligand>
        <name>substrate</name>
    </ligand>
</feature>
<evidence type="ECO:0000313" key="14">
    <source>
        <dbReference type="EMBL" id="RZS97034.1"/>
    </source>
</evidence>
<keyword evidence="7 10" id="KW-0067">ATP-binding</keyword>
<feature type="binding site" evidence="10">
    <location>
        <begin position="13"/>
        <end position="20"/>
    </location>
    <ligand>
        <name>ATP</name>
        <dbReference type="ChEBI" id="CHEBI:30616"/>
    </ligand>
</feature>
<dbReference type="EC" id="2.5.1.75" evidence="10"/>
<dbReference type="PANTHER" id="PTHR11088">
    <property type="entry name" value="TRNA DIMETHYLALLYLTRANSFERASE"/>
    <property type="match status" value="1"/>
</dbReference>
<dbReference type="EMBL" id="SGXG01000001">
    <property type="protein sequence ID" value="RZS97034.1"/>
    <property type="molecule type" value="Genomic_DNA"/>
</dbReference>
<evidence type="ECO:0000256" key="10">
    <source>
        <dbReference type="HAMAP-Rule" id="MF_00185"/>
    </source>
</evidence>
<dbReference type="Gene3D" id="3.40.50.300">
    <property type="entry name" value="P-loop containing nucleotide triphosphate hydrolases"/>
    <property type="match status" value="1"/>
</dbReference>
<feature type="site" description="Interaction with substrate tRNA" evidence="10">
    <location>
        <position position="126"/>
    </location>
</feature>
<dbReference type="GO" id="GO:0006400">
    <property type="term" value="P:tRNA modification"/>
    <property type="evidence" value="ECO:0007669"/>
    <property type="project" value="TreeGrafter"/>
</dbReference>
<keyword evidence="4 10" id="KW-0808">Transferase</keyword>
<evidence type="ECO:0000256" key="12">
    <source>
        <dbReference type="RuleBase" id="RU003784"/>
    </source>
</evidence>
<proteinExistence type="inferred from homology"/>
<evidence type="ECO:0000256" key="1">
    <source>
        <dbReference type="ARBA" id="ARBA00001946"/>
    </source>
</evidence>
<dbReference type="InterPro" id="IPR039657">
    <property type="entry name" value="Dimethylallyltransferase"/>
</dbReference>
<evidence type="ECO:0000256" key="6">
    <source>
        <dbReference type="ARBA" id="ARBA00022741"/>
    </source>
</evidence>
<evidence type="ECO:0000256" key="3">
    <source>
        <dbReference type="ARBA" id="ARBA00005842"/>
    </source>
</evidence>
<evidence type="ECO:0000256" key="9">
    <source>
        <dbReference type="ARBA" id="ARBA00049563"/>
    </source>
</evidence>
<dbReference type="Proteomes" id="UP000292209">
    <property type="component" value="Unassembled WGS sequence"/>
</dbReference>
<feature type="region of interest" description="Interaction with substrate tRNA" evidence="10">
    <location>
        <begin position="162"/>
        <end position="166"/>
    </location>
</feature>
<keyword evidence="5 10" id="KW-0819">tRNA processing</keyword>
<evidence type="ECO:0000313" key="15">
    <source>
        <dbReference type="Proteomes" id="UP000292209"/>
    </source>
</evidence>
<evidence type="ECO:0000256" key="4">
    <source>
        <dbReference type="ARBA" id="ARBA00022679"/>
    </source>
</evidence>
<feature type="region of interest" description="Interaction with substrate tRNA" evidence="10">
    <location>
        <begin position="38"/>
        <end position="41"/>
    </location>
</feature>
<dbReference type="InterPro" id="IPR018022">
    <property type="entry name" value="IPT"/>
</dbReference>
<dbReference type="SUPFAM" id="SSF52540">
    <property type="entry name" value="P-loop containing nucleoside triphosphate hydrolases"/>
    <property type="match status" value="2"/>
</dbReference>
<feature type="site" description="Interaction with substrate tRNA" evidence="10">
    <location>
        <position position="104"/>
    </location>
</feature>
<comment type="caution">
    <text evidence="10">Lacks conserved residue(s) required for the propagation of feature annotation.</text>
</comment>
<comment type="catalytic activity">
    <reaction evidence="9 10 11">
        <text>adenosine(37) in tRNA + dimethylallyl diphosphate = N(6)-dimethylallyladenosine(37) in tRNA + diphosphate</text>
        <dbReference type="Rhea" id="RHEA:26482"/>
        <dbReference type="Rhea" id="RHEA-COMP:10162"/>
        <dbReference type="Rhea" id="RHEA-COMP:10375"/>
        <dbReference type="ChEBI" id="CHEBI:33019"/>
        <dbReference type="ChEBI" id="CHEBI:57623"/>
        <dbReference type="ChEBI" id="CHEBI:74411"/>
        <dbReference type="ChEBI" id="CHEBI:74415"/>
        <dbReference type="EC" id="2.5.1.75"/>
    </reaction>
</comment>
<comment type="cofactor">
    <cofactor evidence="1 10">
        <name>Mg(2+)</name>
        <dbReference type="ChEBI" id="CHEBI:18420"/>
    </cofactor>
</comment>
<name>A0A4Q7PA15_9BACT</name>
<evidence type="ECO:0000256" key="8">
    <source>
        <dbReference type="ARBA" id="ARBA00022842"/>
    </source>
</evidence>
<dbReference type="NCBIfam" id="TIGR00174">
    <property type="entry name" value="miaA"/>
    <property type="match status" value="1"/>
</dbReference>
<evidence type="ECO:0000256" key="7">
    <source>
        <dbReference type="ARBA" id="ARBA00022840"/>
    </source>
</evidence>
<comment type="similarity">
    <text evidence="3 10 13">Belongs to the IPP transferase family.</text>
</comment>
<sequence length="307" mass="36356">MLKQNKYLIMVVGPTAVGKTSLCIKLAKNFQTEIISSDSRQFYRETQIGTAKPSPEELAEVRHHLIDHKSIFDVYDVKDFEKDALKVIEEIFQTRDVAIMTGGSGLFVDIIAHGMDEIPDIDPQIRTDLIKLYQEFGLEYLQNKLKETDPEYFEEVDLMNPQRLMRAIEVCLGTGKLYSTFRQKKKIERPFHIIKVGLNRDREELYQRIDQRMEEMIAEGLFEEAERLFPYRHLNALQTVGYSEVFGYLEGNYDKEEAIRLLKRNSRRYAKRQLTWFRKDPEITWFHPDQELEIMAFVQEKIRFLKR</sequence>